<dbReference type="SMART" id="SM00879">
    <property type="entry name" value="Brix"/>
    <property type="match status" value="1"/>
</dbReference>
<comment type="similarity">
    <text evidence="2 4">Belongs to the RPF2 family.</text>
</comment>
<proteinExistence type="inferred from homology"/>
<gene>
    <name evidence="7" type="ORF">BZA70DRAFT_248622</name>
</gene>
<feature type="domain" description="Brix" evidence="6">
    <location>
        <begin position="28"/>
        <end position="247"/>
    </location>
</feature>
<dbReference type="GeneID" id="90036181"/>
<feature type="compositionally biased region" description="Acidic residues" evidence="5">
    <location>
        <begin position="315"/>
        <end position="324"/>
    </location>
</feature>
<evidence type="ECO:0000313" key="7">
    <source>
        <dbReference type="EMBL" id="KAK7204633.1"/>
    </source>
</evidence>
<evidence type="ECO:0000313" key="8">
    <source>
        <dbReference type="Proteomes" id="UP001498771"/>
    </source>
</evidence>
<reference evidence="7 8" key="1">
    <citation type="submission" date="2024-03" db="EMBL/GenBank/DDBJ databases">
        <title>Genome-scale model development and genomic sequencing of the oleaginous clade Lipomyces.</title>
        <authorList>
            <consortium name="Lawrence Berkeley National Laboratory"/>
            <person name="Czajka J.J."/>
            <person name="Han Y."/>
            <person name="Kim J."/>
            <person name="Mondo S.J."/>
            <person name="Hofstad B.A."/>
            <person name="Robles A."/>
            <person name="Haridas S."/>
            <person name="Riley R."/>
            <person name="LaButti K."/>
            <person name="Pangilinan J."/>
            <person name="Andreopoulos W."/>
            <person name="Lipzen A."/>
            <person name="Yan J."/>
            <person name="Wang M."/>
            <person name="Ng V."/>
            <person name="Grigoriev I.V."/>
            <person name="Spatafora J.W."/>
            <person name="Magnuson J.K."/>
            <person name="Baker S.E."/>
            <person name="Pomraning K.R."/>
        </authorList>
    </citation>
    <scope>NUCLEOTIDE SEQUENCE [LARGE SCALE GENOMIC DNA]</scope>
    <source>
        <strain evidence="7 8">Phaff 52-87</strain>
    </source>
</reference>
<evidence type="ECO:0000256" key="4">
    <source>
        <dbReference type="RuleBase" id="RU367086"/>
    </source>
</evidence>
<dbReference type="EMBL" id="JBBJBU010000007">
    <property type="protein sequence ID" value="KAK7204633.1"/>
    <property type="molecule type" value="Genomic_DNA"/>
</dbReference>
<feature type="region of interest" description="Disordered" evidence="5">
    <location>
        <begin position="292"/>
        <end position="332"/>
    </location>
</feature>
<sequence length="332" mass="38103">MMRTVKPRNARSKRAQVAREPKLIENTKKALTVRGSTCSLTVQNAMADLVAYKQPDVKKFQKKNQIHPFEDASSLEFFSQKNDASLVLFGSSSKKRPDTLTFFRSFNYQILDMFELRMLTYKAISEFKKNAVNVGMKPMFSFVGPIFDSHPHYKMVKSMLLDFFRGEQLTMLDLEGLQYIIQVSAAGDGNISVYSGDTSSLPDINFRVYQLKTYKSKTQTKVPRVELEEIGPRIDFKLGRVHEADPDLLKQAMRVPKQLQPKEKKNVETDIMGDKIATIHVGTQDLRTLQTRKMKGLKKRRNGDFEGSEPMQEFGDIDIVSDDDDKPRKKRR</sequence>
<dbReference type="PANTHER" id="PTHR12728:SF0">
    <property type="entry name" value="RIBOSOME PRODUCTION FACTOR 2 HOMOLOG"/>
    <property type="match status" value="1"/>
</dbReference>
<evidence type="ECO:0000256" key="1">
    <source>
        <dbReference type="ARBA" id="ARBA00004604"/>
    </source>
</evidence>
<keyword evidence="8" id="KW-1185">Reference proteome</keyword>
<keyword evidence="3 4" id="KW-0539">Nucleus</keyword>
<organism evidence="7 8">
    <name type="scientific">Myxozyma melibiosi</name>
    <dbReference type="NCBI Taxonomy" id="54550"/>
    <lineage>
        <taxon>Eukaryota</taxon>
        <taxon>Fungi</taxon>
        <taxon>Dikarya</taxon>
        <taxon>Ascomycota</taxon>
        <taxon>Saccharomycotina</taxon>
        <taxon>Lipomycetes</taxon>
        <taxon>Lipomycetales</taxon>
        <taxon>Lipomycetaceae</taxon>
        <taxon>Myxozyma</taxon>
    </lineage>
</organism>
<comment type="caution">
    <text evidence="7">The sequence shown here is derived from an EMBL/GenBank/DDBJ whole genome shotgun (WGS) entry which is preliminary data.</text>
</comment>
<protein>
    <recommendedName>
        <fullName evidence="4">Ribosome production factor 2 homolog</fullName>
    </recommendedName>
    <alternativeName>
        <fullName evidence="4">Ribosome biogenesis protein RPF2 homolog</fullName>
    </alternativeName>
</protein>
<evidence type="ECO:0000256" key="2">
    <source>
        <dbReference type="ARBA" id="ARBA00010782"/>
    </source>
</evidence>
<dbReference type="InterPro" id="IPR007109">
    <property type="entry name" value="Brix"/>
</dbReference>
<dbReference type="PROSITE" id="PS50833">
    <property type="entry name" value="BRIX"/>
    <property type="match status" value="1"/>
</dbReference>
<evidence type="ECO:0000256" key="5">
    <source>
        <dbReference type="SAM" id="MobiDB-lite"/>
    </source>
</evidence>
<comment type="subcellular location">
    <subcellularLocation>
        <location evidence="1 4">Nucleus</location>
        <location evidence="1 4">Nucleolus</location>
    </subcellularLocation>
</comment>
<dbReference type="Pfam" id="PF04427">
    <property type="entry name" value="Brix"/>
    <property type="match status" value="1"/>
</dbReference>
<dbReference type="PANTHER" id="PTHR12728">
    <property type="entry name" value="BRIX DOMAIN CONTAINING PROTEIN"/>
    <property type="match status" value="1"/>
</dbReference>
<dbReference type="InterPro" id="IPR039770">
    <property type="entry name" value="Rpf2"/>
</dbReference>
<accession>A0ABR1F6B3</accession>
<dbReference type="Proteomes" id="UP001498771">
    <property type="component" value="Unassembled WGS sequence"/>
</dbReference>
<feature type="compositionally biased region" description="Basic residues" evidence="5">
    <location>
        <begin position="292"/>
        <end position="301"/>
    </location>
</feature>
<evidence type="ECO:0000256" key="3">
    <source>
        <dbReference type="ARBA" id="ARBA00023242"/>
    </source>
</evidence>
<evidence type="ECO:0000259" key="6">
    <source>
        <dbReference type="PROSITE" id="PS50833"/>
    </source>
</evidence>
<name>A0ABR1F6B3_9ASCO</name>
<dbReference type="RefSeq" id="XP_064767666.1">
    <property type="nucleotide sequence ID" value="XM_064910669.1"/>
</dbReference>